<dbReference type="STRING" id="1834516.BL253_12740"/>
<gene>
    <name evidence="2" type="ORF">BL253_12740</name>
</gene>
<dbReference type="EMBL" id="MOMC01000024">
    <property type="protein sequence ID" value="ONH30606.1"/>
    <property type="molecule type" value="Genomic_DNA"/>
</dbReference>
<dbReference type="Pfam" id="PF13302">
    <property type="entry name" value="Acetyltransf_3"/>
    <property type="match status" value="1"/>
</dbReference>
<dbReference type="AlphaFoldDB" id="A0A1V2IDS4"/>
<evidence type="ECO:0000313" key="3">
    <source>
        <dbReference type="Proteomes" id="UP000188929"/>
    </source>
</evidence>
<dbReference type="PROSITE" id="PS51186">
    <property type="entry name" value="GNAT"/>
    <property type="match status" value="1"/>
</dbReference>
<dbReference type="OrthoDB" id="3533156at2"/>
<keyword evidence="3" id="KW-1185">Reference proteome</keyword>
<dbReference type="SUPFAM" id="SSF55729">
    <property type="entry name" value="Acyl-CoA N-acyltransferases (Nat)"/>
    <property type="match status" value="1"/>
</dbReference>
<evidence type="ECO:0000313" key="2">
    <source>
        <dbReference type="EMBL" id="ONH30606.1"/>
    </source>
</evidence>
<evidence type="ECO:0000259" key="1">
    <source>
        <dbReference type="PROSITE" id="PS51186"/>
    </source>
</evidence>
<dbReference type="RefSeq" id="WP_076816698.1">
    <property type="nucleotide sequence ID" value="NZ_MOMC01000024.1"/>
</dbReference>
<keyword evidence="2" id="KW-0808">Transferase</keyword>
<feature type="domain" description="N-acetyltransferase" evidence="1">
    <location>
        <begin position="7"/>
        <end position="162"/>
    </location>
</feature>
<dbReference type="InterPro" id="IPR051531">
    <property type="entry name" value="N-acetyltransferase"/>
</dbReference>
<dbReference type="PANTHER" id="PTHR43792:SF1">
    <property type="entry name" value="N-ACETYLTRANSFERASE DOMAIN-CONTAINING PROTEIN"/>
    <property type="match status" value="1"/>
</dbReference>
<dbReference type="InterPro" id="IPR000182">
    <property type="entry name" value="GNAT_dom"/>
</dbReference>
<proteinExistence type="predicted"/>
<sequence>MLETERLLLRPLRVDDVGAYVSLHAHEEVSRFLGSYSRSEALDRLTAVERQWAARGHGRCAIELRSTGDFIGVSGLRYWESFDEVEIAWTLRPDRWGHGYATEAAGAWLDWGFRELPDRYFTAMIRPANTRSIRVAERLGFRPLRQDTLFDRPTTVYSLSRPGDRDGGMR</sequence>
<dbReference type="GO" id="GO:0016747">
    <property type="term" value="F:acyltransferase activity, transferring groups other than amino-acyl groups"/>
    <property type="evidence" value="ECO:0007669"/>
    <property type="project" value="InterPro"/>
</dbReference>
<name>A0A1V2IDS4_9ACTN</name>
<protein>
    <submittedName>
        <fullName evidence="2">GNAT family N-acetyltransferase</fullName>
    </submittedName>
</protein>
<accession>A0A1V2IDS4</accession>
<dbReference type="Proteomes" id="UP000188929">
    <property type="component" value="Unassembled WGS sequence"/>
</dbReference>
<reference evidence="3" key="1">
    <citation type="submission" date="2016-10" db="EMBL/GenBank/DDBJ databases">
        <title>Frankia sp. NRRL B-16386 Genome sequencing.</title>
        <authorList>
            <person name="Ghodhbane-Gtari F."/>
            <person name="Swanson E."/>
            <person name="Gueddou A."/>
            <person name="Hezbri K."/>
            <person name="Ktari K."/>
            <person name="Nouioui I."/>
            <person name="Morris K."/>
            <person name="Simpson S."/>
            <person name="Abebe-Akele F."/>
            <person name="Thomas K."/>
            <person name="Gtari M."/>
            <person name="Tisa L.S."/>
        </authorList>
    </citation>
    <scope>NUCLEOTIDE SEQUENCE [LARGE SCALE GENOMIC DNA]</scope>
    <source>
        <strain evidence="3">NRRL B-16386</strain>
    </source>
</reference>
<dbReference type="InterPro" id="IPR016181">
    <property type="entry name" value="Acyl_CoA_acyltransferase"/>
</dbReference>
<dbReference type="Gene3D" id="3.40.630.30">
    <property type="match status" value="1"/>
</dbReference>
<comment type="caution">
    <text evidence="2">The sequence shown here is derived from an EMBL/GenBank/DDBJ whole genome shotgun (WGS) entry which is preliminary data.</text>
</comment>
<organism evidence="2 3">
    <name type="scientific">Pseudofrankia asymbiotica</name>
    <dbReference type="NCBI Taxonomy" id="1834516"/>
    <lineage>
        <taxon>Bacteria</taxon>
        <taxon>Bacillati</taxon>
        <taxon>Actinomycetota</taxon>
        <taxon>Actinomycetes</taxon>
        <taxon>Frankiales</taxon>
        <taxon>Frankiaceae</taxon>
        <taxon>Pseudofrankia</taxon>
    </lineage>
</organism>
<dbReference type="PANTHER" id="PTHR43792">
    <property type="entry name" value="GNAT FAMILY, PUTATIVE (AFU_ORTHOLOGUE AFUA_3G00765)-RELATED-RELATED"/>
    <property type="match status" value="1"/>
</dbReference>